<dbReference type="PROSITE" id="PS50294">
    <property type="entry name" value="WD_REPEATS_REGION"/>
    <property type="match status" value="5"/>
</dbReference>
<dbReference type="SUPFAM" id="SSF50978">
    <property type="entry name" value="WD40 repeat-like"/>
    <property type="match status" value="1"/>
</dbReference>
<feature type="repeat" description="WD" evidence="3">
    <location>
        <begin position="746"/>
        <end position="777"/>
    </location>
</feature>
<feature type="repeat" description="WD" evidence="3">
    <location>
        <begin position="662"/>
        <end position="703"/>
    </location>
</feature>
<evidence type="ECO:0000256" key="1">
    <source>
        <dbReference type="ARBA" id="ARBA00022574"/>
    </source>
</evidence>
<feature type="repeat" description="WD" evidence="3">
    <location>
        <begin position="494"/>
        <end position="535"/>
    </location>
</feature>
<dbReference type="CDD" id="cd00200">
    <property type="entry name" value="WD40"/>
    <property type="match status" value="1"/>
</dbReference>
<reference evidence="4 5" key="1">
    <citation type="journal article" date="2023" name="J. Phycol.">
        <title>Chrysosporum ovalisporum is synonymous with the true-branching cyanobacterium Umezakia natans (Nostocales/Aphanizomenonaceae).</title>
        <authorList>
            <person name="McGregor G.B."/>
            <person name="Sendall B.C."/>
            <person name="Niiyama Y."/>
            <person name="Tuji A."/>
            <person name="Willis A."/>
        </authorList>
    </citation>
    <scope>NUCLEOTIDE SEQUENCE [LARGE SCALE GENOMIC DNA]</scope>
    <source>
        <strain evidence="4 5">ANA360D</strain>
    </source>
</reference>
<sequence length="785" mass="88235">MEQGLRLLTKLVIEFTPVIVTLIQKRTQETLSQSDFQFHQVIKELIRTFNLPLEKDSGITEFDQQKILQQQLALYQRETQLQIANQTKETSVKLPEIAKIIESWPLRLYPSQILDSGTNYQRTPLKIFLAPPQIKFDKFEQNNLENSQIEPILAEGLRKFLHKYYSLHSPMRPTELLAGAWDSKRFHSESSIKALFGMLKTEPILILESEHDGDYLNFRIAYWGLGQETYYYKTIFRLPYREILHNSAKSRALEWKKVRDELLFMGEDTEEINNLGGDNVSNLAILEKVEKWQEKGIDISKLSLNYQINHQDWQKLCQVLINCHCLVVAWVADAYHLVDYDVPPLLPQVLPSLLQETSNLQSVEEFLRVCATGYQEVYQALENQRHYWVPELALQLAQSLSYLPDRSWSQSQVDYSINTWLKLRQVPAEEFINPLQAMQSAVKIEDKAYLEKLKDYFTAIGNNQGISEVDQLLNTIAELEKNSPLPTPSPKHTLTAHSGKITSLAISSDGEVLVSGCTDKNINLWNLETGKQIRTLTSNEGGISSVAISPDNQFLAVGSCDHPKSNVKVWHLKTGKLLHTLLGHQKPVNVVAISPDGQILASGSNKIKIWHLYTGDRICTLWHSYTVHAIAISQDGTILASGSADSKIRLWNPRTGDPIRTLTGHSGEVKSIAISPDGKTLFSGSADTTIKIWQLSTGELLQTLTGHSGEVKSIAISADGKILFSGSADTTIKIWQLSTGEVLHTLTGHSGSVNTIYLSLDGQTLASGSADKTIKIWHQNLANSH</sequence>
<dbReference type="SMART" id="SM00320">
    <property type="entry name" value="WD40"/>
    <property type="match status" value="7"/>
</dbReference>
<feature type="repeat" description="WD" evidence="3">
    <location>
        <begin position="620"/>
        <end position="661"/>
    </location>
</feature>
<dbReference type="EMBL" id="JANQDH010000032">
    <property type="protein sequence ID" value="MDH6059747.1"/>
    <property type="molecule type" value="Genomic_DNA"/>
</dbReference>
<evidence type="ECO:0000313" key="4">
    <source>
        <dbReference type="EMBL" id="MDH6059747.1"/>
    </source>
</evidence>
<evidence type="ECO:0000256" key="2">
    <source>
        <dbReference type="ARBA" id="ARBA00022737"/>
    </source>
</evidence>
<dbReference type="InterPro" id="IPR015943">
    <property type="entry name" value="WD40/YVTN_repeat-like_dom_sf"/>
</dbReference>
<organism evidence="4 5">
    <name type="scientific">Chrysosporum bergii ANA360D</name>
    <dbReference type="NCBI Taxonomy" id="617107"/>
    <lineage>
        <taxon>Bacteria</taxon>
        <taxon>Bacillati</taxon>
        <taxon>Cyanobacteriota</taxon>
        <taxon>Cyanophyceae</taxon>
        <taxon>Nostocales</taxon>
        <taxon>Nodulariaceae</taxon>
        <taxon>Chrysosporum</taxon>
    </lineage>
</organism>
<keyword evidence="2" id="KW-0677">Repeat</keyword>
<dbReference type="PROSITE" id="PS00678">
    <property type="entry name" value="WD_REPEATS_1"/>
    <property type="match status" value="1"/>
</dbReference>
<gene>
    <name evidence="4" type="ORF">NWP17_04730</name>
</gene>
<dbReference type="InterPro" id="IPR020472">
    <property type="entry name" value="WD40_PAC1"/>
</dbReference>
<dbReference type="Pfam" id="PF00400">
    <property type="entry name" value="WD40"/>
    <property type="match status" value="7"/>
</dbReference>
<comment type="caution">
    <text evidence="4">The sequence shown here is derived from an EMBL/GenBank/DDBJ whole genome shotgun (WGS) entry which is preliminary data.</text>
</comment>
<dbReference type="InterPro" id="IPR036322">
    <property type="entry name" value="WD40_repeat_dom_sf"/>
</dbReference>
<keyword evidence="5" id="KW-1185">Reference proteome</keyword>
<dbReference type="PRINTS" id="PR00320">
    <property type="entry name" value="GPROTEINBRPT"/>
</dbReference>
<dbReference type="InterPro" id="IPR050349">
    <property type="entry name" value="WD_LIS1/nudF_dynein_reg"/>
</dbReference>
<accession>A0AA43GRT5</accession>
<dbReference type="PANTHER" id="PTHR44129">
    <property type="entry name" value="WD REPEAT-CONTAINING PROTEIN POP1"/>
    <property type="match status" value="1"/>
</dbReference>
<feature type="repeat" description="WD" evidence="3">
    <location>
        <begin position="581"/>
        <end position="620"/>
    </location>
</feature>
<dbReference type="PROSITE" id="PS50082">
    <property type="entry name" value="WD_REPEATS_2"/>
    <property type="match status" value="6"/>
</dbReference>
<feature type="repeat" description="WD" evidence="3">
    <location>
        <begin position="704"/>
        <end position="745"/>
    </location>
</feature>
<dbReference type="Gene3D" id="2.130.10.10">
    <property type="entry name" value="YVTN repeat-like/Quinoprotein amine dehydrogenase"/>
    <property type="match status" value="3"/>
</dbReference>
<dbReference type="Proteomes" id="UP001159387">
    <property type="component" value="Unassembled WGS sequence"/>
</dbReference>
<dbReference type="RefSeq" id="WP_280653756.1">
    <property type="nucleotide sequence ID" value="NZ_JANQDH010000032.1"/>
</dbReference>
<name>A0AA43GRT5_9CYAN</name>
<dbReference type="InterPro" id="IPR001680">
    <property type="entry name" value="WD40_rpt"/>
</dbReference>
<dbReference type="InterPro" id="IPR019775">
    <property type="entry name" value="WD40_repeat_CS"/>
</dbReference>
<evidence type="ECO:0000313" key="5">
    <source>
        <dbReference type="Proteomes" id="UP001159387"/>
    </source>
</evidence>
<dbReference type="AlphaFoldDB" id="A0AA43GRT5"/>
<protein>
    <submittedName>
        <fullName evidence="4">WD40 repeat domain-containing protein</fullName>
    </submittedName>
</protein>
<evidence type="ECO:0000256" key="3">
    <source>
        <dbReference type="PROSITE-ProRule" id="PRU00221"/>
    </source>
</evidence>
<keyword evidence="1 3" id="KW-0853">WD repeat</keyword>
<proteinExistence type="predicted"/>